<dbReference type="Gramene" id="rna32095">
    <property type="protein sequence ID" value="RHN56659.1"/>
    <property type="gene ID" value="gene32095"/>
</dbReference>
<accession>A0A396HTJ9</accession>
<comment type="caution">
    <text evidence="1">The sequence shown here is derived from an EMBL/GenBank/DDBJ whole genome shotgun (WGS) entry which is preliminary data.</text>
</comment>
<dbReference type="AlphaFoldDB" id="A0A396HTJ9"/>
<reference evidence="1" key="1">
    <citation type="journal article" date="2018" name="Nat. Plants">
        <title>Whole-genome landscape of Medicago truncatula symbiotic genes.</title>
        <authorList>
            <person name="Pecrix Y."/>
            <person name="Gamas P."/>
            <person name="Carrere S."/>
        </authorList>
    </citation>
    <scope>NUCLEOTIDE SEQUENCE</scope>
    <source>
        <tissue evidence="1">Leaves</tissue>
    </source>
</reference>
<protein>
    <submittedName>
        <fullName evidence="1">Uncharacterized protein</fullName>
    </submittedName>
</protein>
<organism evidence="1">
    <name type="scientific">Medicago truncatula</name>
    <name type="common">Barrel medic</name>
    <name type="synonym">Medicago tribuloides</name>
    <dbReference type="NCBI Taxonomy" id="3880"/>
    <lineage>
        <taxon>Eukaryota</taxon>
        <taxon>Viridiplantae</taxon>
        <taxon>Streptophyta</taxon>
        <taxon>Embryophyta</taxon>
        <taxon>Tracheophyta</taxon>
        <taxon>Spermatophyta</taxon>
        <taxon>Magnoliopsida</taxon>
        <taxon>eudicotyledons</taxon>
        <taxon>Gunneridae</taxon>
        <taxon>Pentapetalae</taxon>
        <taxon>rosids</taxon>
        <taxon>fabids</taxon>
        <taxon>Fabales</taxon>
        <taxon>Fabaceae</taxon>
        <taxon>Papilionoideae</taxon>
        <taxon>50 kb inversion clade</taxon>
        <taxon>NPAAA clade</taxon>
        <taxon>Hologalegina</taxon>
        <taxon>IRL clade</taxon>
        <taxon>Trifolieae</taxon>
        <taxon>Medicago</taxon>
    </lineage>
</organism>
<name>A0A396HTJ9_MEDTR</name>
<proteinExistence type="predicted"/>
<dbReference type="EMBL" id="PSQE01000005">
    <property type="protein sequence ID" value="RHN56659.1"/>
    <property type="molecule type" value="Genomic_DNA"/>
</dbReference>
<gene>
    <name evidence="1" type="ORF">MtrunA17_Chr5g0431841</name>
</gene>
<sequence length="65" mass="7560">MDFEFPCSSAFTRVSSFSILLSILVLASCRDSILRTTEFPSWNSEQYFFSLASIEEKDERIIIRK</sequence>
<evidence type="ECO:0000313" key="1">
    <source>
        <dbReference type="EMBL" id="RHN56659.1"/>
    </source>
</evidence>
<dbReference type="Proteomes" id="UP000265566">
    <property type="component" value="Chromosome 5"/>
</dbReference>